<evidence type="ECO:0000313" key="2">
    <source>
        <dbReference type="EMBL" id="KAK5086441.1"/>
    </source>
</evidence>
<proteinExistence type="predicted"/>
<sequence length="264" mass="29822">MLPPIPTATLEANPHFAVLYNYLTTNILLSDGSTASRSKTSEVSRVSLRQAREDAAKESVLLLALEELALCEDVTEQPSQPLVSLDASRLAGHNGYRAEGTPSLPVELRELVLNVTNYLSVSLDQRANMTLPKDTDELMREEQEMFQQYLPEICSALSRIDLQNRIRHLELHTHGTQSRYLTARAAYLAAVSRGVEAKARLTKLEQEKAILENVDVMRQMDGQLERLEFEEQQLDGKVDELEKLLKQHETKEQAADKGAWKVRR</sequence>
<reference evidence="2 3" key="1">
    <citation type="submission" date="2023-08" db="EMBL/GenBank/DDBJ databases">
        <title>Black Yeasts Isolated from many extreme environments.</title>
        <authorList>
            <person name="Coleine C."/>
            <person name="Stajich J.E."/>
            <person name="Selbmann L."/>
        </authorList>
    </citation>
    <scope>NUCLEOTIDE SEQUENCE [LARGE SCALE GENOMIC DNA]</scope>
    <source>
        <strain evidence="2 3">CCFEE 5910</strain>
    </source>
</reference>
<name>A0AAN7T084_9EURO</name>
<evidence type="ECO:0000256" key="1">
    <source>
        <dbReference type="SAM" id="Coils"/>
    </source>
</evidence>
<dbReference type="AlphaFoldDB" id="A0AAN7T084"/>
<gene>
    <name evidence="2" type="ORF">LTR05_003609</name>
</gene>
<feature type="coiled-coil region" evidence="1">
    <location>
        <begin position="194"/>
        <end position="258"/>
    </location>
</feature>
<protein>
    <submittedName>
        <fullName evidence="2">Uncharacterized protein</fullName>
    </submittedName>
</protein>
<dbReference type="EMBL" id="JAVRRJ010000003">
    <property type="protein sequence ID" value="KAK5086441.1"/>
    <property type="molecule type" value="Genomic_DNA"/>
</dbReference>
<accession>A0AAN7T084</accession>
<evidence type="ECO:0000313" key="3">
    <source>
        <dbReference type="Proteomes" id="UP001309876"/>
    </source>
</evidence>
<dbReference type="Proteomes" id="UP001309876">
    <property type="component" value="Unassembled WGS sequence"/>
</dbReference>
<keyword evidence="3" id="KW-1185">Reference proteome</keyword>
<comment type="caution">
    <text evidence="2">The sequence shown here is derived from an EMBL/GenBank/DDBJ whole genome shotgun (WGS) entry which is preliminary data.</text>
</comment>
<keyword evidence="1" id="KW-0175">Coiled coil</keyword>
<organism evidence="2 3">
    <name type="scientific">Lithohypha guttulata</name>
    <dbReference type="NCBI Taxonomy" id="1690604"/>
    <lineage>
        <taxon>Eukaryota</taxon>
        <taxon>Fungi</taxon>
        <taxon>Dikarya</taxon>
        <taxon>Ascomycota</taxon>
        <taxon>Pezizomycotina</taxon>
        <taxon>Eurotiomycetes</taxon>
        <taxon>Chaetothyriomycetidae</taxon>
        <taxon>Chaetothyriales</taxon>
        <taxon>Trichomeriaceae</taxon>
        <taxon>Lithohypha</taxon>
    </lineage>
</organism>